<sequence>MTARLFWLASYPKSGNTWFRAFIRNLNGEADAPASINDLSSTGIASSRAWMDEMLGFDTADLDRDEIARLRPAVYGFTSAQLRTFSYHKIHDACHRVDDDQWIVNADATAGALYLIRNPLDVAISYAHHDDCSIDESIAKMEDPDHHMAPHDSEKPKPQIEQRMLTWSDHVRSWVDNPDIRTHVLRYEDMKTDTHRVFSLAARFLNLSTDPEAIARALEFSTFERLRAQEDEEPFRERNPRSSRFFRKGLVGDWQTTLTRAQIDRIVAAHGAVMERFGYLDQTGSPRTM</sequence>
<dbReference type="KEGG" id="ssua:FPZ54_17810"/>
<gene>
    <name evidence="4" type="ORF">FPZ54_17810</name>
</gene>
<accession>A0A518RLN6</accession>
<dbReference type="SUPFAM" id="SSF52540">
    <property type="entry name" value="P-loop containing nucleoside triphosphate hydrolases"/>
    <property type="match status" value="1"/>
</dbReference>
<evidence type="ECO:0000259" key="3">
    <source>
        <dbReference type="Pfam" id="PF00685"/>
    </source>
</evidence>
<organism evidence="4 5">
    <name type="scientific">Sphingomonas suaedae</name>
    <dbReference type="NCBI Taxonomy" id="2599297"/>
    <lineage>
        <taxon>Bacteria</taxon>
        <taxon>Pseudomonadati</taxon>
        <taxon>Pseudomonadota</taxon>
        <taxon>Alphaproteobacteria</taxon>
        <taxon>Sphingomonadales</taxon>
        <taxon>Sphingomonadaceae</taxon>
        <taxon>Sphingomonas</taxon>
    </lineage>
</organism>
<dbReference type="PANTHER" id="PTHR11783">
    <property type="entry name" value="SULFOTRANSFERASE SULT"/>
    <property type="match status" value="1"/>
</dbReference>
<reference evidence="4 5" key="1">
    <citation type="submission" date="2019-07" db="EMBL/GenBank/DDBJ databases">
        <title>Sphingomonas alkalisoli sp. nov., isolated from rhizosphere soil of Suaedae salsa.</title>
        <authorList>
            <person name="Zhang H."/>
            <person name="Xu L."/>
            <person name="Zhang J.-X."/>
            <person name="Sun J.-Q."/>
        </authorList>
    </citation>
    <scope>NUCLEOTIDE SEQUENCE [LARGE SCALE GENOMIC DNA]</scope>
    <source>
        <strain evidence="4 5">XS-10</strain>
    </source>
</reference>
<keyword evidence="2 4" id="KW-0808">Transferase</keyword>
<comment type="similarity">
    <text evidence="1">Belongs to the sulfotransferase 1 family.</text>
</comment>
<feature type="domain" description="Sulfotransferase" evidence="3">
    <location>
        <begin position="6"/>
        <end position="277"/>
    </location>
</feature>
<dbReference type="EMBL" id="CP042239">
    <property type="protein sequence ID" value="QDX28365.1"/>
    <property type="molecule type" value="Genomic_DNA"/>
</dbReference>
<dbReference type="InterPro" id="IPR027417">
    <property type="entry name" value="P-loop_NTPase"/>
</dbReference>
<name>A0A518RLN6_9SPHN</name>
<dbReference type="Proteomes" id="UP000318055">
    <property type="component" value="Chromosome"/>
</dbReference>
<keyword evidence="5" id="KW-1185">Reference proteome</keyword>
<protein>
    <submittedName>
        <fullName evidence="4">Sulfotransferase domain-containing protein</fullName>
    </submittedName>
</protein>
<evidence type="ECO:0000256" key="1">
    <source>
        <dbReference type="ARBA" id="ARBA00005771"/>
    </source>
</evidence>
<dbReference type="InterPro" id="IPR000863">
    <property type="entry name" value="Sulfotransferase_dom"/>
</dbReference>
<dbReference type="GO" id="GO:0008146">
    <property type="term" value="F:sulfotransferase activity"/>
    <property type="evidence" value="ECO:0007669"/>
    <property type="project" value="InterPro"/>
</dbReference>
<dbReference type="Gene3D" id="3.40.50.300">
    <property type="entry name" value="P-loop containing nucleotide triphosphate hydrolases"/>
    <property type="match status" value="1"/>
</dbReference>
<dbReference type="Pfam" id="PF00685">
    <property type="entry name" value="Sulfotransfer_1"/>
    <property type="match status" value="1"/>
</dbReference>
<dbReference type="AlphaFoldDB" id="A0A518RLN6"/>
<evidence type="ECO:0000313" key="4">
    <source>
        <dbReference type="EMBL" id="QDX28365.1"/>
    </source>
</evidence>
<evidence type="ECO:0000256" key="2">
    <source>
        <dbReference type="ARBA" id="ARBA00022679"/>
    </source>
</evidence>
<dbReference type="OrthoDB" id="9804504at2"/>
<proteinExistence type="inferred from homology"/>
<evidence type="ECO:0000313" key="5">
    <source>
        <dbReference type="Proteomes" id="UP000318055"/>
    </source>
</evidence>